<keyword evidence="6" id="KW-1185">Reference proteome</keyword>
<feature type="region of interest" description="Disordered" evidence="3">
    <location>
        <begin position="127"/>
        <end position="156"/>
    </location>
</feature>
<evidence type="ECO:0000259" key="4">
    <source>
        <dbReference type="PROSITE" id="PS50011"/>
    </source>
</evidence>
<dbReference type="InterPro" id="IPR008271">
    <property type="entry name" value="Ser/Thr_kinase_AS"/>
</dbReference>
<dbReference type="AlphaFoldDB" id="A0A2R5GT50"/>
<dbReference type="PROSITE" id="PS50011">
    <property type="entry name" value="PROTEIN_KINASE_DOM"/>
    <property type="match status" value="1"/>
</dbReference>
<dbReference type="InterPro" id="IPR000225">
    <property type="entry name" value="Armadillo"/>
</dbReference>
<sequence length="1089" mass="119609">MSSGGSAVATLAREAAGLLVEEDGEDCAPRRAVTLARALEALASHAEASERPAEAQAHLLSAEANLREAIAVLQPYFGRAPDLPGRVLQLVDARAGRVALADAHQRIKEALERCKLDADVLLARSPGKAKQASRRVSKQRSSRDAATDVLDDWEADTKKDAEEDRLELAEGLGLLREQEGMSKSSLEIILGLLEEQPRIDTGAVLQGNLGTRKERRAMRRIVASLVEAQEAEAATLRSDMLIVDDPEQVLGEGRFTQVLSGMATRMSGKEEHVEVRVALKRVRPGSSKKSRQKLRARRALLLEAERWQGLRHENIVRLLGTCVLDRRFYLMMDLCDMSLEDLLYETEVAESYELSAEDREAILRGVSRGLAYLHANAVIHHDLKPTNVLLSHDLGLVKLANFGLTQSSVRDNGIGSRYGDADDEVEDARRGKSLYMAPEVLQPPAQWTSCADIFSLAMIMWEMYHGEPPYAHVESTVDLEDQVLRGERPKVSRKRGGILPWMPAVIEQCWDHDAQHRPRASEVLQYFSTRGTKSQRRSERSVVEDLKNRKMIIQARGFAPSSGANVQSIRSLVEALKQDSDVRLRTLESLHGALRQEFEADEETEVLRNEARSRGLLSELHRVMDGDQDIEVLTSALWVLRYALSGPGAESSRKAAVDSYQLADLAQGLLQVYPEEAGLQSAACRVVGTFAQSSNRIRGILVQEMSLGKELLEAMRAHPGDADVQKNACLALQNLSLNDRNKEILGQDLNAGLEILTAMRAHEKDGDVQEFGCGALQNLALDEQNRVRLGQTLEAGGAALAAMRSHIDDGDIQENACGLLWNLAANKDNRVILGQELDAGRTIVATMEAHVDDGEIQNYACAALGSLARNNRNKEILVQEVGCGQSIAQAMRGHPTDAVVQEMACWALCNLADQRNEEILVQEVGIGKDVIAAMRAHPEDVEVLKYACGAIGSLAFENGRNKVIFGQELKVGNDLVTVLRAHRDNARIVEMVCWAVCNLALKNSRNQIILGQEAGLAKELVEAMRVHSDVSTVQKKACGTLWTLASSPAVKQDLLRMGAVDVITAASEKFPELDYPKGLLEFMTADPQS</sequence>
<dbReference type="SMART" id="SM00185">
    <property type="entry name" value="ARM"/>
    <property type="match status" value="8"/>
</dbReference>
<keyword evidence="1" id="KW-0677">Repeat</keyword>
<dbReference type="InterPro" id="IPR000719">
    <property type="entry name" value="Prot_kinase_dom"/>
</dbReference>
<accession>A0A2R5GT50</accession>
<dbReference type="InParanoid" id="A0A2R5GT50"/>
<feature type="repeat" description="ARM" evidence="2">
    <location>
        <begin position="838"/>
        <end position="882"/>
    </location>
</feature>
<keyword evidence="5" id="KW-0808">Transferase</keyword>
<dbReference type="PROSITE" id="PS00108">
    <property type="entry name" value="PROTEIN_KINASE_ST"/>
    <property type="match status" value="1"/>
</dbReference>
<protein>
    <submittedName>
        <fullName evidence="5">Protein kinase, putative</fullName>
    </submittedName>
</protein>
<dbReference type="SUPFAM" id="SSF48371">
    <property type="entry name" value="ARM repeat"/>
    <property type="match status" value="2"/>
</dbReference>
<evidence type="ECO:0000313" key="5">
    <source>
        <dbReference type="EMBL" id="GBG33765.1"/>
    </source>
</evidence>
<organism evidence="5 6">
    <name type="scientific">Hondaea fermentalgiana</name>
    <dbReference type="NCBI Taxonomy" id="2315210"/>
    <lineage>
        <taxon>Eukaryota</taxon>
        <taxon>Sar</taxon>
        <taxon>Stramenopiles</taxon>
        <taxon>Bigyra</taxon>
        <taxon>Labyrinthulomycetes</taxon>
        <taxon>Thraustochytrida</taxon>
        <taxon>Thraustochytriidae</taxon>
        <taxon>Hondaea</taxon>
    </lineage>
</organism>
<feature type="domain" description="Protein kinase" evidence="4">
    <location>
        <begin position="244"/>
        <end position="529"/>
    </location>
</feature>
<dbReference type="Gene3D" id="1.25.10.10">
    <property type="entry name" value="Leucine-rich Repeat Variant"/>
    <property type="match status" value="3"/>
</dbReference>
<gene>
    <name evidence="5" type="ORF">FCC1311_099882</name>
</gene>
<evidence type="ECO:0000256" key="2">
    <source>
        <dbReference type="PROSITE-ProRule" id="PRU00259"/>
    </source>
</evidence>
<keyword evidence="5" id="KW-0418">Kinase</keyword>
<dbReference type="GO" id="GO:0005524">
    <property type="term" value="F:ATP binding"/>
    <property type="evidence" value="ECO:0007669"/>
    <property type="project" value="InterPro"/>
</dbReference>
<evidence type="ECO:0000256" key="3">
    <source>
        <dbReference type="SAM" id="MobiDB-lite"/>
    </source>
</evidence>
<proteinExistence type="predicted"/>
<dbReference type="SMART" id="SM00220">
    <property type="entry name" value="S_TKc"/>
    <property type="match status" value="1"/>
</dbReference>
<comment type="caution">
    <text evidence="5">The sequence shown here is derived from an EMBL/GenBank/DDBJ whole genome shotgun (WGS) entry which is preliminary data.</text>
</comment>
<dbReference type="SUPFAM" id="SSF56112">
    <property type="entry name" value="Protein kinase-like (PK-like)"/>
    <property type="match status" value="1"/>
</dbReference>
<feature type="compositionally biased region" description="Basic residues" evidence="3">
    <location>
        <begin position="131"/>
        <end position="140"/>
    </location>
</feature>
<evidence type="ECO:0000313" key="6">
    <source>
        <dbReference type="Proteomes" id="UP000241890"/>
    </source>
</evidence>
<evidence type="ECO:0000256" key="1">
    <source>
        <dbReference type="ARBA" id="ARBA00022737"/>
    </source>
</evidence>
<reference evidence="5 6" key="1">
    <citation type="submission" date="2017-12" db="EMBL/GenBank/DDBJ databases">
        <title>Sequencing, de novo assembly and annotation of complete genome of a new Thraustochytrid species, strain FCC1311.</title>
        <authorList>
            <person name="Sedici K."/>
            <person name="Godart F."/>
            <person name="Aiese Cigliano R."/>
            <person name="Sanseverino W."/>
            <person name="Barakat M."/>
            <person name="Ortet P."/>
            <person name="Marechal E."/>
            <person name="Cagnac O."/>
            <person name="Amato A."/>
        </authorList>
    </citation>
    <scope>NUCLEOTIDE SEQUENCE [LARGE SCALE GENOMIC DNA]</scope>
</reference>
<dbReference type="InterPro" id="IPR011989">
    <property type="entry name" value="ARM-like"/>
</dbReference>
<dbReference type="GO" id="GO:0004672">
    <property type="term" value="F:protein kinase activity"/>
    <property type="evidence" value="ECO:0007669"/>
    <property type="project" value="InterPro"/>
</dbReference>
<dbReference type="Pfam" id="PF07714">
    <property type="entry name" value="PK_Tyr_Ser-Thr"/>
    <property type="match status" value="1"/>
</dbReference>
<name>A0A2R5GT50_9STRA</name>
<dbReference type="OrthoDB" id="47935at2759"/>
<dbReference type="InterPro" id="IPR001245">
    <property type="entry name" value="Ser-Thr/Tyr_kinase_cat_dom"/>
</dbReference>
<dbReference type="EMBL" id="BEYU01000168">
    <property type="protein sequence ID" value="GBG33765.1"/>
    <property type="molecule type" value="Genomic_DNA"/>
</dbReference>
<dbReference type="Gene3D" id="1.10.510.10">
    <property type="entry name" value="Transferase(Phosphotransferase) domain 1"/>
    <property type="match status" value="1"/>
</dbReference>
<dbReference type="InterPro" id="IPR011009">
    <property type="entry name" value="Kinase-like_dom_sf"/>
</dbReference>
<dbReference type="PANTHER" id="PTHR22895:SF0">
    <property type="entry name" value="ARMADILLO REPEAT-CONTAINING PROTEIN 6"/>
    <property type="match status" value="1"/>
</dbReference>
<dbReference type="PROSITE" id="PS50176">
    <property type="entry name" value="ARM_REPEAT"/>
    <property type="match status" value="1"/>
</dbReference>
<dbReference type="InterPro" id="IPR016024">
    <property type="entry name" value="ARM-type_fold"/>
</dbReference>
<dbReference type="Proteomes" id="UP000241890">
    <property type="component" value="Unassembled WGS sequence"/>
</dbReference>
<dbReference type="PANTHER" id="PTHR22895">
    <property type="entry name" value="ARMADILLO REPEAT-CONTAINING PROTEIN 6"/>
    <property type="match status" value="1"/>
</dbReference>